<proteinExistence type="predicted"/>
<organism evidence="2 3">
    <name type="scientific">Bionectria ochroleuca</name>
    <name type="common">Gliocladium roseum</name>
    <dbReference type="NCBI Taxonomy" id="29856"/>
    <lineage>
        <taxon>Eukaryota</taxon>
        <taxon>Fungi</taxon>
        <taxon>Dikarya</taxon>
        <taxon>Ascomycota</taxon>
        <taxon>Pezizomycotina</taxon>
        <taxon>Sordariomycetes</taxon>
        <taxon>Hypocreomycetidae</taxon>
        <taxon>Hypocreales</taxon>
        <taxon>Bionectriaceae</taxon>
        <taxon>Clonostachys</taxon>
    </lineage>
</organism>
<accession>A0A8H7TMZ6</accession>
<evidence type="ECO:0000313" key="3">
    <source>
        <dbReference type="Proteomes" id="UP000616885"/>
    </source>
</evidence>
<comment type="caution">
    <text evidence="2">The sequence shown here is derived from an EMBL/GenBank/DDBJ whole genome shotgun (WGS) entry which is preliminary data.</text>
</comment>
<sequence>MSLGNSAATSGIKFLDALRSIANEAAGRLEQVSSSLSVPISDSPFGGSSSEKPGYREWGEWLSKSVHSPPNAEIDSADNHVSTIHAARSPRLESWEQRPLNGNWGYDWSYDQAQGMSLSTNLGQTSQGEMADCANSSQNDEFFSPYHSEQTFLLGLTGLDVLDFQ</sequence>
<reference evidence="2" key="1">
    <citation type="submission" date="2020-10" db="EMBL/GenBank/DDBJ databases">
        <title>High-Quality Genome Resource of Clonostachys rosea strain S41 by Oxford Nanopore Long-Read Sequencing.</title>
        <authorList>
            <person name="Wang H."/>
        </authorList>
    </citation>
    <scope>NUCLEOTIDE SEQUENCE</scope>
    <source>
        <strain evidence="2">S41</strain>
    </source>
</reference>
<protein>
    <submittedName>
        <fullName evidence="2">Uncharacterized protein</fullName>
    </submittedName>
</protein>
<name>A0A8H7TMZ6_BIOOC</name>
<feature type="compositionally biased region" description="Low complexity" evidence="1">
    <location>
        <begin position="32"/>
        <end position="44"/>
    </location>
</feature>
<evidence type="ECO:0000256" key="1">
    <source>
        <dbReference type="SAM" id="MobiDB-lite"/>
    </source>
</evidence>
<gene>
    <name evidence="2" type="ORF">IM811_014577</name>
</gene>
<dbReference type="Proteomes" id="UP000616885">
    <property type="component" value="Unassembled WGS sequence"/>
</dbReference>
<dbReference type="AlphaFoldDB" id="A0A8H7TMZ6"/>
<evidence type="ECO:0000313" key="2">
    <source>
        <dbReference type="EMBL" id="KAF9750357.1"/>
    </source>
</evidence>
<feature type="region of interest" description="Disordered" evidence="1">
    <location>
        <begin position="32"/>
        <end position="52"/>
    </location>
</feature>
<dbReference type="EMBL" id="JADCTT010000006">
    <property type="protein sequence ID" value="KAF9750357.1"/>
    <property type="molecule type" value="Genomic_DNA"/>
</dbReference>